<feature type="transmembrane region" description="Helical" evidence="5">
    <location>
        <begin position="6"/>
        <end position="29"/>
    </location>
</feature>
<feature type="transmembrane region" description="Helical" evidence="5">
    <location>
        <begin position="50"/>
        <end position="70"/>
    </location>
</feature>
<accession>A0A1I7SL10</accession>
<gene>
    <name evidence="6" type="ORF">BXYJ_LOCUS13961</name>
</gene>
<evidence type="ECO:0000256" key="5">
    <source>
        <dbReference type="SAM" id="Phobius"/>
    </source>
</evidence>
<dbReference type="EMBL" id="CAJFDI010000006">
    <property type="protein sequence ID" value="CAD5233870.1"/>
    <property type="molecule type" value="Genomic_DNA"/>
</dbReference>
<dbReference type="Proteomes" id="UP000095284">
    <property type="component" value="Unplaced"/>
</dbReference>
<dbReference type="AlphaFoldDB" id="A0A1I7SL10"/>
<dbReference type="PANTHER" id="PTHR47521">
    <property type="entry name" value="SERPENTINE RECEPTOR, CLASS E (EPSILON)-RELATED"/>
    <property type="match status" value="1"/>
</dbReference>
<keyword evidence="2 5" id="KW-0812">Transmembrane</keyword>
<dbReference type="GO" id="GO:0016020">
    <property type="term" value="C:membrane"/>
    <property type="evidence" value="ECO:0007669"/>
    <property type="project" value="UniProtKB-SubCell"/>
</dbReference>
<protein>
    <submittedName>
        <fullName evidence="6">(pine wood nematode) hypothetical protein</fullName>
    </submittedName>
</protein>
<dbReference type="Proteomes" id="UP000582659">
    <property type="component" value="Unassembled WGS sequence"/>
</dbReference>
<proteinExistence type="predicted"/>
<evidence type="ECO:0000313" key="6">
    <source>
        <dbReference type="EMBL" id="CAD5233870.1"/>
    </source>
</evidence>
<feature type="transmembrane region" description="Helical" evidence="5">
    <location>
        <begin position="233"/>
        <end position="252"/>
    </location>
</feature>
<dbReference type="EMBL" id="CAJFCV020000006">
    <property type="protein sequence ID" value="CAG9129327.1"/>
    <property type="molecule type" value="Genomic_DNA"/>
</dbReference>
<dbReference type="WBParaSite" id="BXY_1374200.1">
    <property type="protein sequence ID" value="BXY_1374200.1"/>
    <property type="gene ID" value="BXY_1374200"/>
</dbReference>
<keyword evidence="8" id="KW-1185">Reference proteome</keyword>
<feature type="transmembrane region" description="Helical" evidence="5">
    <location>
        <begin position="129"/>
        <end position="153"/>
    </location>
</feature>
<evidence type="ECO:0000313" key="9">
    <source>
        <dbReference type="WBParaSite" id="BXY_1374200.1"/>
    </source>
</evidence>
<dbReference type="InterPro" id="IPR052860">
    <property type="entry name" value="NRL-GPCR1"/>
</dbReference>
<dbReference type="PANTHER" id="PTHR47521:SF18">
    <property type="entry name" value="G PROTEIN-COUPLED RECEPTOR-RELATED"/>
    <property type="match status" value="1"/>
</dbReference>
<dbReference type="OrthoDB" id="5827352at2759"/>
<sequence length="342" mass="39632">MATAGEVYRLFTIVTEILMVYTLILSFYFNKKLSQTSLIHPNLKLILRNIAVVYPIINIARFVSYGWTFVMEAEIFAPYQANIICLIPRFIEEVGVGCCATLIVQITLERTVATLMRKTYEKKGAQIGWMITGQTLLTAFTFSTCPIIYDIFISERMDLNKAYVGCRLDQFHVFMYLMVFVSAFICSVASALVLLYIYCYCRYQLGKMEEMNLSTRYQYSENISCIKALLPSMGFYLFTATAGVYVTIFVYSNFYTYEEIERNRVLIDAHLMVLHIIGQLYAIGAMTCFLTFFKPLRNEVVNDINCLLRKKYVEPDEGMLKADVVKREENIDHFKMMNKSWQ</sequence>
<dbReference type="SMR" id="A0A1I7SL10"/>
<evidence type="ECO:0000256" key="1">
    <source>
        <dbReference type="ARBA" id="ARBA00004141"/>
    </source>
</evidence>
<keyword evidence="3 5" id="KW-1133">Transmembrane helix</keyword>
<evidence type="ECO:0000256" key="4">
    <source>
        <dbReference type="ARBA" id="ARBA00023136"/>
    </source>
</evidence>
<name>A0A1I7SL10_BURXY</name>
<evidence type="ECO:0000313" key="7">
    <source>
        <dbReference type="Proteomes" id="UP000095284"/>
    </source>
</evidence>
<evidence type="ECO:0000313" key="8">
    <source>
        <dbReference type="Proteomes" id="UP000659654"/>
    </source>
</evidence>
<reference evidence="6" key="2">
    <citation type="submission" date="2020-09" db="EMBL/GenBank/DDBJ databases">
        <authorList>
            <person name="Kikuchi T."/>
        </authorList>
    </citation>
    <scope>NUCLEOTIDE SEQUENCE</scope>
    <source>
        <strain evidence="6">Ka4C1</strain>
    </source>
</reference>
<dbReference type="Proteomes" id="UP000659654">
    <property type="component" value="Unassembled WGS sequence"/>
</dbReference>
<organism evidence="7 9">
    <name type="scientific">Bursaphelenchus xylophilus</name>
    <name type="common">Pinewood nematode worm</name>
    <name type="synonym">Aphelenchoides xylophilus</name>
    <dbReference type="NCBI Taxonomy" id="6326"/>
    <lineage>
        <taxon>Eukaryota</taxon>
        <taxon>Metazoa</taxon>
        <taxon>Ecdysozoa</taxon>
        <taxon>Nematoda</taxon>
        <taxon>Chromadorea</taxon>
        <taxon>Rhabditida</taxon>
        <taxon>Tylenchina</taxon>
        <taxon>Tylenchomorpha</taxon>
        <taxon>Aphelenchoidea</taxon>
        <taxon>Aphelenchoididae</taxon>
        <taxon>Bursaphelenchus</taxon>
    </lineage>
</organism>
<feature type="transmembrane region" description="Helical" evidence="5">
    <location>
        <begin position="272"/>
        <end position="293"/>
    </location>
</feature>
<dbReference type="InterPro" id="IPR019408">
    <property type="entry name" value="7TM_GPCR_serpentine_rcpt_Srab"/>
</dbReference>
<comment type="subcellular location">
    <subcellularLocation>
        <location evidence="1">Membrane</location>
        <topology evidence="1">Multi-pass membrane protein</topology>
    </subcellularLocation>
</comment>
<evidence type="ECO:0000256" key="3">
    <source>
        <dbReference type="ARBA" id="ARBA00022989"/>
    </source>
</evidence>
<dbReference type="Pfam" id="PF10292">
    <property type="entry name" value="7TM_GPCR_Srab"/>
    <property type="match status" value="1"/>
</dbReference>
<evidence type="ECO:0000256" key="2">
    <source>
        <dbReference type="ARBA" id="ARBA00022692"/>
    </source>
</evidence>
<reference evidence="9" key="1">
    <citation type="submission" date="2016-11" db="UniProtKB">
        <authorList>
            <consortium name="WormBaseParasite"/>
        </authorList>
    </citation>
    <scope>IDENTIFICATION</scope>
</reference>
<keyword evidence="4 5" id="KW-0472">Membrane</keyword>
<feature type="transmembrane region" description="Helical" evidence="5">
    <location>
        <begin position="173"/>
        <end position="198"/>
    </location>
</feature>